<keyword evidence="2" id="KW-1185">Reference proteome</keyword>
<reference evidence="1 2" key="1">
    <citation type="submission" date="2019-04" db="EMBL/GenBank/DDBJ databases">
        <title>Draft genome sequence of Robertkochia marina CC-AMO-30D.</title>
        <authorList>
            <person name="Hameed A."/>
            <person name="Lin S.-Y."/>
            <person name="Shahina M."/>
            <person name="Lai W.-A."/>
            <person name="Young C.-C."/>
        </authorList>
    </citation>
    <scope>NUCLEOTIDE SEQUENCE [LARGE SCALE GENOMIC DNA]</scope>
    <source>
        <strain evidence="1 2">CC-AMO-30D</strain>
    </source>
</reference>
<dbReference type="Proteomes" id="UP000305939">
    <property type="component" value="Unassembled WGS sequence"/>
</dbReference>
<dbReference type="AlphaFoldDB" id="A0A4S3LZM6"/>
<name>A0A4S3LZM6_9FLAO</name>
<evidence type="ECO:0000313" key="1">
    <source>
        <dbReference type="EMBL" id="THD67590.1"/>
    </source>
</evidence>
<proteinExistence type="predicted"/>
<accession>A0A4S3LZM6</accession>
<dbReference type="OrthoDB" id="1179464at2"/>
<comment type="caution">
    <text evidence="1">The sequence shown here is derived from an EMBL/GenBank/DDBJ whole genome shotgun (WGS) entry which is preliminary data.</text>
</comment>
<sequence length="409" mass="47043">MRNYWFIFLMFLIIPPAGVYAQKKHEQGYLITKEGDTITGTLKRQTIPESYKACVFVSGNTERTYLPHELNGYGYDQGANFSSQLIDNFFAETLVIGRLNLYRIFDTFYITKDGQLYRLDNIPENTLRNLDKTNGKRKGWRDIVSQLISDCLPEPEKEVESLGYMENHLVELVTKYNTCQGWEYTEYKEDLPWIKFNFGLLTGVNSTSIRNNPEEGDGIVYMDESYTSVNPAFGILASATFPRTTAKRMSLDGELHFSRSSFTTNTLDLVSNATTTLHQEYIRSEIDLTTLSLPVSVKYTIPFNATGLFFQGGLNVEFNIKNDGKQRVERSTSGFYETDRFEVYNTYYEEIAIAGNNYLGPWGGLGLQRNFTQFNAGMTVRYYYLFRMDHNNIATPEFNRITLNLIVQL</sequence>
<organism evidence="1 2">
    <name type="scientific">Robertkochia marina</name>
    <dbReference type="NCBI Taxonomy" id="1227945"/>
    <lineage>
        <taxon>Bacteria</taxon>
        <taxon>Pseudomonadati</taxon>
        <taxon>Bacteroidota</taxon>
        <taxon>Flavobacteriia</taxon>
        <taxon>Flavobacteriales</taxon>
        <taxon>Flavobacteriaceae</taxon>
        <taxon>Robertkochia</taxon>
    </lineage>
</organism>
<evidence type="ECO:0000313" key="2">
    <source>
        <dbReference type="Proteomes" id="UP000305939"/>
    </source>
</evidence>
<gene>
    <name evidence="1" type="ORF">E7Z59_07980</name>
</gene>
<protein>
    <submittedName>
        <fullName evidence="1">Uncharacterized protein</fullName>
    </submittedName>
</protein>
<dbReference type="EMBL" id="SSMC01000002">
    <property type="protein sequence ID" value="THD67590.1"/>
    <property type="molecule type" value="Genomic_DNA"/>
</dbReference>